<evidence type="ECO:0000256" key="1">
    <source>
        <dbReference type="ARBA" id="ARBA00007274"/>
    </source>
</evidence>
<dbReference type="EMBL" id="SRRZ01000037">
    <property type="protein sequence ID" value="NQE34703.1"/>
    <property type="molecule type" value="Genomic_DNA"/>
</dbReference>
<protein>
    <submittedName>
        <fullName evidence="3">Maltose O-acetyltransferase</fullName>
        <ecNumber evidence="3">2.3.1.79</ecNumber>
    </submittedName>
</protein>
<evidence type="ECO:0000313" key="3">
    <source>
        <dbReference type="EMBL" id="NQE34703.1"/>
    </source>
</evidence>
<name>A0ABX2CX23_9CYAN</name>
<proteinExistence type="inferred from homology"/>
<dbReference type="InterPro" id="IPR011004">
    <property type="entry name" value="Trimer_LpxA-like_sf"/>
</dbReference>
<sequence>MTYNIPNPNQEPEKPIANFPNPEINDRPISDNQLNTLTGESLVDLRKYDQSNFDRGKPGWLILVWWFVQAIAFSLTPHPFNGIRSGLLRLFGAKIGCSVIIRPTARFTYPWKIEIGDYSWIGDDVVLYSLDRIAIGKHCVISQKSYLCTGTHDPQDPAFGLITASVIVNNGVWIAADCFIGPGVEIGANALIGARSSVFKNMPAGFVCTGNPCHQRYRREIKQSS</sequence>
<evidence type="ECO:0000313" key="4">
    <source>
        <dbReference type="Proteomes" id="UP000702425"/>
    </source>
</evidence>
<dbReference type="PANTHER" id="PTHR23416">
    <property type="entry name" value="SIALIC ACID SYNTHASE-RELATED"/>
    <property type="match status" value="1"/>
</dbReference>
<accession>A0ABX2CX23</accession>
<dbReference type="InterPro" id="IPR051159">
    <property type="entry name" value="Hexapeptide_acetyltransf"/>
</dbReference>
<dbReference type="Gene3D" id="2.160.10.10">
    <property type="entry name" value="Hexapeptide repeat proteins"/>
    <property type="match status" value="1"/>
</dbReference>
<dbReference type="CDD" id="cd05825">
    <property type="entry name" value="LbH_wcaF_like"/>
    <property type="match status" value="1"/>
</dbReference>
<dbReference type="NCBIfam" id="NF038307">
    <property type="entry name" value="EPS_acetyl_HpsU"/>
    <property type="match status" value="1"/>
</dbReference>
<dbReference type="Proteomes" id="UP000702425">
    <property type="component" value="Unassembled WGS sequence"/>
</dbReference>
<dbReference type="SUPFAM" id="SSF51161">
    <property type="entry name" value="Trimeric LpxA-like enzymes"/>
    <property type="match status" value="1"/>
</dbReference>
<keyword evidence="4" id="KW-1185">Reference proteome</keyword>
<comment type="caution">
    <text evidence="3">The sequence shown here is derived from an EMBL/GenBank/DDBJ whole genome shotgun (WGS) entry which is preliminary data.</text>
</comment>
<dbReference type="RefSeq" id="WP_172187467.1">
    <property type="nucleotide sequence ID" value="NZ_CAWPPK010000249.1"/>
</dbReference>
<dbReference type="Pfam" id="PF00132">
    <property type="entry name" value="Hexapep"/>
    <property type="match status" value="1"/>
</dbReference>
<keyword evidence="3" id="KW-0012">Acyltransferase</keyword>
<dbReference type="NCBIfam" id="NF007797">
    <property type="entry name" value="PRK10502.1"/>
    <property type="match status" value="1"/>
</dbReference>
<keyword evidence="2 3" id="KW-0808">Transferase</keyword>
<dbReference type="GO" id="GO:0008925">
    <property type="term" value="F:maltose O-acetyltransferase activity"/>
    <property type="evidence" value="ECO:0007669"/>
    <property type="project" value="UniProtKB-EC"/>
</dbReference>
<gene>
    <name evidence="3" type="primary">maa_2</name>
    <name evidence="3" type="ORF">E5S67_02431</name>
</gene>
<dbReference type="PANTHER" id="PTHR23416:SF23">
    <property type="entry name" value="ACETYLTRANSFERASE C18B11.09C-RELATED"/>
    <property type="match status" value="1"/>
</dbReference>
<dbReference type="InterPro" id="IPR001451">
    <property type="entry name" value="Hexapep"/>
</dbReference>
<organism evidence="3 4">
    <name type="scientific">Microcoleus asticus IPMA8</name>
    <dbReference type="NCBI Taxonomy" id="2563858"/>
    <lineage>
        <taxon>Bacteria</taxon>
        <taxon>Bacillati</taxon>
        <taxon>Cyanobacteriota</taxon>
        <taxon>Cyanophyceae</taxon>
        <taxon>Oscillatoriophycideae</taxon>
        <taxon>Oscillatoriales</taxon>
        <taxon>Microcoleaceae</taxon>
        <taxon>Microcoleus</taxon>
        <taxon>Microcoleus asticus</taxon>
    </lineage>
</organism>
<dbReference type="EC" id="2.3.1.79" evidence="3"/>
<evidence type="ECO:0000256" key="2">
    <source>
        <dbReference type="ARBA" id="ARBA00022679"/>
    </source>
</evidence>
<reference evidence="3 4" key="1">
    <citation type="journal article" date="2020" name="Sci. Rep.">
        <title>A novel cyanobacterial geosmin producer, revising GeoA distribution and dispersion patterns in Bacteria.</title>
        <authorList>
            <person name="Churro C."/>
            <person name="Semedo-Aguiar A.P."/>
            <person name="Silva A.D."/>
            <person name="Pereira-Leal J.B."/>
            <person name="Leite R.B."/>
        </authorList>
    </citation>
    <scope>NUCLEOTIDE SEQUENCE [LARGE SCALE GENOMIC DNA]</scope>
    <source>
        <strain evidence="3 4">IPMA8</strain>
    </source>
</reference>
<comment type="similarity">
    <text evidence="1">Belongs to the transferase hexapeptide repeat family.</text>
</comment>